<keyword evidence="2" id="KW-1185">Reference proteome</keyword>
<dbReference type="KEGG" id="vg:55609462"/>
<dbReference type="EMBL" id="MH576968">
    <property type="protein sequence ID" value="AXH67250.1"/>
    <property type="molecule type" value="Genomic_DNA"/>
</dbReference>
<reference evidence="1 2" key="1">
    <citation type="submission" date="2018-07" db="EMBL/GenBank/DDBJ databases">
        <authorList>
            <person name="Wofford K.M."/>
            <person name="Typhair T.J."/>
            <person name="Gonzales M.A."/>
            <person name="Castillo J.C."/>
            <person name="Smith B.R."/>
            <person name="Klug H.M."/>
            <person name="Hughes L.E."/>
            <person name="Garlena R.A."/>
            <person name="Russell D.A."/>
            <person name="Pope W.H."/>
            <person name="Jacobs-Sera D."/>
            <person name="Hatfull G.F."/>
        </authorList>
    </citation>
    <scope>NUCLEOTIDE SEQUENCE [LARGE SCALE GENOMIC DNA]</scope>
</reference>
<proteinExistence type="predicted"/>
<evidence type="ECO:0008006" key="3">
    <source>
        <dbReference type="Google" id="ProtNLM"/>
    </source>
</evidence>
<accession>A0A345M9S9</accession>
<dbReference type="RefSeq" id="YP_009839742.1">
    <property type="nucleotide sequence ID" value="NC_048722.1"/>
</dbReference>
<evidence type="ECO:0000313" key="2">
    <source>
        <dbReference type="Proteomes" id="UP000260216"/>
    </source>
</evidence>
<organism evidence="1 2">
    <name type="scientific">Streptomyces phage Wofford</name>
    <dbReference type="NCBI Taxonomy" id="2283267"/>
    <lineage>
        <taxon>Viruses</taxon>
        <taxon>Duplodnaviria</taxon>
        <taxon>Heunggongvirae</taxon>
        <taxon>Uroviricota</taxon>
        <taxon>Caudoviricetes</taxon>
        <taxon>Stanwilliamsviridae</taxon>
        <taxon>Boydwoodruffvirinae</taxon>
        <taxon>Karimacvirus</taxon>
        <taxon>Karimacvirus wofford</taxon>
        <taxon>Streptomyces virus Wofford</taxon>
    </lineage>
</organism>
<evidence type="ECO:0000313" key="1">
    <source>
        <dbReference type="EMBL" id="AXH67250.1"/>
    </source>
</evidence>
<gene>
    <name evidence="1" type="primary">54</name>
    <name evidence="1" type="ORF">SEA_WOFFORD_54</name>
</gene>
<sequence length="164" mass="18016">MSCLLSSRFNMRATVLRQAGTNPQENPGGHWETVQDPDSGAIERVWVPDEDSDTPGNQTLVINCMVRGVTNGGIRAAGTTQRFSEIYENVDWAVIQFPASVILSKMDRVTNITNSKGQLIWREEEIDQAPATVFQVMGSTPVVDPFGNHVENTALLQRAEVQSG</sequence>
<name>A0A345M9S9_9CAUD</name>
<protein>
    <recommendedName>
        <fullName evidence="3">Head-to-tail stopper</fullName>
    </recommendedName>
</protein>
<dbReference type="Proteomes" id="UP000260216">
    <property type="component" value="Segment"/>
</dbReference>
<dbReference type="GeneID" id="55609462"/>